<evidence type="ECO:0000256" key="6">
    <source>
        <dbReference type="RuleBase" id="RU362125"/>
    </source>
</evidence>
<dbReference type="GO" id="GO:0016627">
    <property type="term" value="F:oxidoreductase activity, acting on the CH-CH group of donors"/>
    <property type="evidence" value="ECO:0007669"/>
    <property type="project" value="InterPro"/>
</dbReference>
<protein>
    <submittedName>
        <fullName evidence="10">Acyl-CoA dehydrogenase</fullName>
    </submittedName>
</protein>
<dbReference type="SUPFAM" id="SSF56645">
    <property type="entry name" value="Acyl-CoA dehydrogenase NM domain-like"/>
    <property type="match status" value="1"/>
</dbReference>
<comment type="cofactor">
    <cofactor evidence="1 6">
        <name>FAD</name>
        <dbReference type="ChEBI" id="CHEBI:57692"/>
    </cofactor>
</comment>
<dbReference type="Gene3D" id="1.10.540.10">
    <property type="entry name" value="Acyl-CoA dehydrogenase/oxidase, N-terminal domain"/>
    <property type="match status" value="1"/>
</dbReference>
<dbReference type="InterPro" id="IPR036250">
    <property type="entry name" value="AcylCo_DH-like_C"/>
</dbReference>
<sequence length="394" mass="42860">MTTEAELDARVQALLDEHDPAATEPREFLGAQYDAGLAWVHLPVGFGGLGLPRTAQQRVDAQLAAAGAPMGGTVKNYIGMGMAAPTIISFGTDEQKRKFLRPLFTGEQIYCQLFSEPGAGSDLAAAATRAVRHGDDWIVNGQKVWTSQAQHAQMAILVARTDPDVPKHGGLTYFLCDMSQAGVEVRPLRQITGEAEFNEVFLTDVRVPDANRLGPEGGGWRVATTTLNNERVAIGSRAGTPRESGHIGKVAKAWRSDPALRNPAMHDELMRLWVDAEVLRLTGERLRQQAASGQPGPEGAGMKIAFARIAQAISGFEIELHGEQGLGYDDWTMRRPETVDLIGREPGYRYLRARGNSIEGGTSEILRNTVSERVLGLPGEHRVDKAVAWKDLPR</sequence>
<dbReference type="EMBL" id="MAEM01000003">
    <property type="protein sequence ID" value="OBS04197.1"/>
    <property type="molecule type" value="Genomic_DNA"/>
</dbReference>
<evidence type="ECO:0000256" key="1">
    <source>
        <dbReference type="ARBA" id="ARBA00001974"/>
    </source>
</evidence>
<dbReference type="Pfam" id="PF02770">
    <property type="entry name" value="Acyl-CoA_dh_M"/>
    <property type="match status" value="1"/>
</dbReference>
<dbReference type="Gene3D" id="2.40.110.10">
    <property type="entry name" value="Butyryl-CoA Dehydrogenase, subunit A, domain 2"/>
    <property type="match status" value="1"/>
</dbReference>
<gene>
    <name evidence="10" type="ORF">A9W98_05935</name>
</gene>
<dbReference type="FunFam" id="2.40.110.10:FF:000011">
    <property type="entry name" value="Acyl-CoA dehydrogenase FadE34"/>
    <property type="match status" value="1"/>
</dbReference>
<dbReference type="GO" id="GO:0050660">
    <property type="term" value="F:flavin adenine dinucleotide binding"/>
    <property type="evidence" value="ECO:0007669"/>
    <property type="project" value="InterPro"/>
</dbReference>
<dbReference type="Pfam" id="PF00441">
    <property type="entry name" value="Acyl-CoA_dh_1"/>
    <property type="match status" value="1"/>
</dbReference>
<accession>A0A1A6BPA9</accession>
<comment type="caution">
    <text evidence="10">The sequence shown here is derived from an EMBL/GenBank/DDBJ whole genome shotgun (WGS) entry which is preliminary data.</text>
</comment>
<dbReference type="AlphaFoldDB" id="A0A1A6BPA9"/>
<reference evidence="10 11" key="1">
    <citation type="submission" date="2016-06" db="EMBL/GenBank/DDBJ databases">
        <authorList>
            <person name="Kjaerup R.B."/>
            <person name="Dalgaard T.S."/>
            <person name="Juul-Madsen H.R."/>
        </authorList>
    </citation>
    <scope>NUCLEOTIDE SEQUENCE [LARGE SCALE GENOMIC DNA]</scope>
    <source>
        <strain evidence="10 11">1245752.6</strain>
    </source>
</reference>
<evidence type="ECO:0000259" key="9">
    <source>
        <dbReference type="Pfam" id="PF02771"/>
    </source>
</evidence>
<evidence type="ECO:0000313" key="11">
    <source>
        <dbReference type="Proteomes" id="UP000093757"/>
    </source>
</evidence>
<feature type="domain" description="Acyl-CoA oxidase/dehydrogenase middle" evidence="8">
    <location>
        <begin position="111"/>
        <end position="205"/>
    </location>
</feature>
<dbReference type="GO" id="GO:0005886">
    <property type="term" value="C:plasma membrane"/>
    <property type="evidence" value="ECO:0007669"/>
    <property type="project" value="TreeGrafter"/>
</dbReference>
<keyword evidence="5 6" id="KW-0560">Oxidoreductase</keyword>
<organism evidence="10 11">
    <name type="scientific">Mycobacterium gordonae</name>
    <dbReference type="NCBI Taxonomy" id="1778"/>
    <lineage>
        <taxon>Bacteria</taxon>
        <taxon>Bacillati</taxon>
        <taxon>Actinomycetota</taxon>
        <taxon>Actinomycetes</taxon>
        <taxon>Mycobacteriales</taxon>
        <taxon>Mycobacteriaceae</taxon>
        <taxon>Mycobacterium</taxon>
    </lineage>
</organism>
<dbReference type="InterPro" id="IPR013786">
    <property type="entry name" value="AcylCoA_DH/ox_N"/>
</dbReference>
<dbReference type="InterPro" id="IPR052161">
    <property type="entry name" value="Mycobact_Acyl-CoA_DH"/>
</dbReference>
<dbReference type="InterPro" id="IPR006091">
    <property type="entry name" value="Acyl-CoA_Oxase/DH_mid-dom"/>
</dbReference>
<evidence type="ECO:0000256" key="3">
    <source>
        <dbReference type="ARBA" id="ARBA00022630"/>
    </source>
</evidence>
<evidence type="ECO:0000256" key="5">
    <source>
        <dbReference type="ARBA" id="ARBA00023002"/>
    </source>
</evidence>
<dbReference type="Pfam" id="PF02771">
    <property type="entry name" value="Acyl-CoA_dh_N"/>
    <property type="match status" value="1"/>
</dbReference>
<dbReference type="InterPro" id="IPR037069">
    <property type="entry name" value="AcylCoA_DH/ox_N_sf"/>
</dbReference>
<feature type="domain" description="Acyl-CoA dehydrogenase/oxidase N-terminal" evidence="9">
    <location>
        <begin position="7"/>
        <end position="107"/>
    </location>
</feature>
<evidence type="ECO:0000256" key="2">
    <source>
        <dbReference type="ARBA" id="ARBA00009347"/>
    </source>
</evidence>
<keyword evidence="4 6" id="KW-0274">FAD</keyword>
<dbReference type="Proteomes" id="UP000093757">
    <property type="component" value="Unassembled WGS sequence"/>
</dbReference>
<dbReference type="PANTHER" id="PTHR43292">
    <property type="entry name" value="ACYL-COA DEHYDROGENASE"/>
    <property type="match status" value="1"/>
</dbReference>
<feature type="domain" description="Acyl-CoA dehydrogenase/oxidase C-terminal" evidence="7">
    <location>
        <begin position="217"/>
        <end position="375"/>
    </location>
</feature>
<keyword evidence="3 6" id="KW-0285">Flavoprotein</keyword>
<evidence type="ECO:0000259" key="7">
    <source>
        <dbReference type="Pfam" id="PF00441"/>
    </source>
</evidence>
<dbReference type="PANTHER" id="PTHR43292:SF4">
    <property type="entry name" value="ACYL-COA DEHYDROGENASE FADE34"/>
    <property type="match status" value="1"/>
</dbReference>
<dbReference type="SUPFAM" id="SSF47203">
    <property type="entry name" value="Acyl-CoA dehydrogenase C-terminal domain-like"/>
    <property type="match status" value="1"/>
</dbReference>
<dbReference type="OrthoDB" id="5167280at2"/>
<dbReference type="InterPro" id="IPR046373">
    <property type="entry name" value="Acyl-CoA_Oxase/DH_mid-dom_sf"/>
</dbReference>
<evidence type="ECO:0000259" key="8">
    <source>
        <dbReference type="Pfam" id="PF02770"/>
    </source>
</evidence>
<dbReference type="Gene3D" id="1.20.140.10">
    <property type="entry name" value="Butyryl-CoA Dehydrogenase, subunit A, domain 3"/>
    <property type="match status" value="1"/>
</dbReference>
<evidence type="ECO:0000313" key="10">
    <source>
        <dbReference type="EMBL" id="OBS04197.1"/>
    </source>
</evidence>
<name>A0A1A6BPA9_MYCGO</name>
<proteinExistence type="inferred from homology"/>
<dbReference type="InterPro" id="IPR009075">
    <property type="entry name" value="AcylCo_DH/oxidase_C"/>
</dbReference>
<dbReference type="RefSeq" id="WP_065131736.1">
    <property type="nucleotide sequence ID" value="NZ_MAEM01000003.1"/>
</dbReference>
<evidence type="ECO:0000256" key="4">
    <source>
        <dbReference type="ARBA" id="ARBA00022827"/>
    </source>
</evidence>
<comment type="similarity">
    <text evidence="2 6">Belongs to the acyl-CoA dehydrogenase family.</text>
</comment>
<dbReference type="InterPro" id="IPR009100">
    <property type="entry name" value="AcylCoA_DH/oxidase_NM_dom_sf"/>
</dbReference>